<feature type="region of interest" description="Disordered" evidence="1">
    <location>
        <begin position="1"/>
        <end position="200"/>
    </location>
</feature>
<feature type="compositionally biased region" description="Pro residues" evidence="1">
    <location>
        <begin position="306"/>
        <end position="321"/>
    </location>
</feature>
<dbReference type="InParanoid" id="A0A1V9XCE6"/>
<feature type="region of interest" description="Disordered" evidence="1">
    <location>
        <begin position="604"/>
        <end position="664"/>
    </location>
</feature>
<comment type="caution">
    <text evidence="2">The sequence shown here is derived from an EMBL/GenBank/DDBJ whole genome shotgun (WGS) entry which is preliminary data.</text>
</comment>
<protein>
    <submittedName>
        <fullName evidence="2">Uncharacterized protein</fullName>
    </submittedName>
</protein>
<dbReference type="EMBL" id="MNPL01015363">
    <property type="protein sequence ID" value="OQR71096.1"/>
    <property type="molecule type" value="Genomic_DNA"/>
</dbReference>
<accession>A0A1V9XCE6</accession>
<feature type="region of interest" description="Disordered" evidence="1">
    <location>
        <begin position="759"/>
        <end position="816"/>
    </location>
</feature>
<feature type="compositionally biased region" description="Polar residues" evidence="1">
    <location>
        <begin position="762"/>
        <end position="773"/>
    </location>
</feature>
<feature type="compositionally biased region" description="Polar residues" evidence="1">
    <location>
        <begin position="175"/>
        <end position="200"/>
    </location>
</feature>
<feature type="compositionally biased region" description="Acidic residues" evidence="1">
    <location>
        <begin position="457"/>
        <end position="490"/>
    </location>
</feature>
<gene>
    <name evidence="2" type="ORF">BIW11_11207</name>
</gene>
<dbReference type="Proteomes" id="UP000192247">
    <property type="component" value="Unassembled WGS sequence"/>
</dbReference>
<evidence type="ECO:0000313" key="3">
    <source>
        <dbReference type="Proteomes" id="UP000192247"/>
    </source>
</evidence>
<feature type="region of interest" description="Disordered" evidence="1">
    <location>
        <begin position="220"/>
        <end position="491"/>
    </location>
</feature>
<feature type="compositionally biased region" description="Low complexity" evidence="1">
    <location>
        <begin position="402"/>
        <end position="421"/>
    </location>
</feature>
<reference evidence="2 3" key="1">
    <citation type="journal article" date="2017" name="Gigascience">
        <title>Draft genome of the honey bee ectoparasitic mite, Tropilaelaps mercedesae, is shaped by the parasitic life history.</title>
        <authorList>
            <person name="Dong X."/>
            <person name="Armstrong S.D."/>
            <person name="Xia D."/>
            <person name="Makepeace B.L."/>
            <person name="Darby A.C."/>
            <person name="Kadowaki T."/>
        </authorList>
    </citation>
    <scope>NUCLEOTIDE SEQUENCE [LARGE SCALE GENOMIC DNA]</scope>
    <source>
        <strain evidence="2">Wuxi-XJTLU</strain>
    </source>
</reference>
<feature type="compositionally biased region" description="Polar residues" evidence="1">
    <location>
        <begin position="645"/>
        <end position="659"/>
    </location>
</feature>
<feature type="compositionally biased region" description="Polar residues" evidence="1">
    <location>
        <begin position="259"/>
        <end position="278"/>
    </location>
</feature>
<dbReference type="AlphaFoldDB" id="A0A1V9XCE6"/>
<feature type="compositionally biased region" description="Polar residues" evidence="1">
    <location>
        <begin position="422"/>
        <end position="432"/>
    </location>
</feature>
<dbReference type="OrthoDB" id="6513628at2759"/>
<evidence type="ECO:0000256" key="1">
    <source>
        <dbReference type="SAM" id="MobiDB-lite"/>
    </source>
</evidence>
<feature type="compositionally biased region" description="Polar residues" evidence="1">
    <location>
        <begin position="799"/>
        <end position="809"/>
    </location>
</feature>
<feature type="compositionally biased region" description="Low complexity" evidence="1">
    <location>
        <begin position="12"/>
        <end position="29"/>
    </location>
</feature>
<keyword evidence="3" id="KW-1185">Reference proteome</keyword>
<sequence length="845" mass="89524">GSQSGVVQSHKSGLVPPSSRGSRSSSPSLAAGHLTNGLSKGIPNLTQHKQRPSSLGGSTQSLPQTTSVRSSSIQKPGSISRAPSNQQVNASAPNQQQTPAKEIPKPKKGLGHDHTLKQLKAPSVGGLQKTQIAQVTKLEPTPSAGSSSRLPATTRKATGPFGNSSSKAVLAGQPAGSTVPVQNGGLSEQQLQSPGLQNISSRAASALPSIGDCTTALNAAANTSGLPTPPPSGLRPPSGHFGRPRPSRPSSVVSTASSDHNVNGGTSSRRNSRLLQISTPPLLPETTPAPPPPLPPKETDRERSPSPFPPRPPKEAPPLPPKEQTERTPSPPPRPEARRTEDSSAQPPERNVELLLSEEPPPAGLNDISPVKDTCEDVECPSADDSGISYEEHTSSPKQSPDLLQQRLSDSSSLGSSSRGSHISQEDNQPTVVETAVSDPGKTADEVQTVQLAKDERDEEEEEEEEEEVEEVQEQKDDEEDEEEDEDDVEDFLRSRDEALHLQSSHCSSLSDTILVVDPLLTKIPEPPLVEIKSLTLPKPTAAVKGTQQTTTVLAYQTSLELERNTLPRCGPAMHKVAMVSPMVNPHGTNNNSKHSLEELKKSIGSEPQAGGQRKDEDEEIDPISPMQPLQPRNAPYGSYLRAPSANQAGQGAPNQGSSRFIPGGKYHVPSLRLQADPSRVAFARHLLAASQDMARLKHHPPGQSATQYGLGMQDDVGGYLSDGDVLRPGRGGCVGGVLEEIPSGYLSEGGASLYRRRHDAQQPSTQPAQIGSSHLGVHPVNQTGMGIGQSGQCGQSGRPNSNHPQGGSTPHKKMDPKLINVLCDDSLKIPPVNTTVLRHPRVRA</sequence>
<name>A0A1V9XCE6_9ACAR</name>
<feature type="compositionally biased region" description="Basic and acidic residues" evidence="1">
    <location>
        <begin position="102"/>
        <end position="116"/>
    </location>
</feature>
<feature type="compositionally biased region" description="Polar residues" evidence="1">
    <location>
        <begin position="44"/>
        <end position="99"/>
    </location>
</feature>
<feature type="non-terminal residue" evidence="2">
    <location>
        <position position="1"/>
    </location>
</feature>
<evidence type="ECO:0000313" key="2">
    <source>
        <dbReference type="EMBL" id="OQR71096.1"/>
    </source>
</evidence>
<proteinExistence type="predicted"/>
<feature type="compositionally biased region" description="Polar residues" evidence="1">
    <location>
        <begin position="1"/>
        <end position="11"/>
    </location>
</feature>
<feature type="compositionally biased region" description="Low complexity" evidence="1">
    <location>
        <begin position="248"/>
        <end position="258"/>
    </location>
</feature>
<organism evidence="2 3">
    <name type="scientific">Tropilaelaps mercedesae</name>
    <dbReference type="NCBI Taxonomy" id="418985"/>
    <lineage>
        <taxon>Eukaryota</taxon>
        <taxon>Metazoa</taxon>
        <taxon>Ecdysozoa</taxon>
        <taxon>Arthropoda</taxon>
        <taxon>Chelicerata</taxon>
        <taxon>Arachnida</taxon>
        <taxon>Acari</taxon>
        <taxon>Parasitiformes</taxon>
        <taxon>Mesostigmata</taxon>
        <taxon>Gamasina</taxon>
        <taxon>Dermanyssoidea</taxon>
        <taxon>Laelapidae</taxon>
        <taxon>Tropilaelaps</taxon>
    </lineage>
</organism>
<feature type="compositionally biased region" description="Pro residues" evidence="1">
    <location>
        <begin position="281"/>
        <end position="296"/>
    </location>
</feature>